<comment type="caution">
    <text evidence="2">The sequence shown here is derived from an EMBL/GenBank/DDBJ whole genome shotgun (WGS) entry which is preliminary data.</text>
</comment>
<dbReference type="AlphaFoldDB" id="A0A6L6Q5D9"/>
<dbReference type="InterPro" id="IPR029016">
    <property type="entry name" value="GAF-like_dom_sf"/>
</dbReference>
<sequence length="255" mass="27624">MRLPRRAAARAVHYTQQRARAMTSAEDTLAFFRRLQQLINKIHATHDIDGITPDLSAELCGLLGCDRLTVYQLSADKASLVSKIKTGLAAFKPLKLPVSKHSIAGYAVMAGRTLNLHDVYDESELHRIDPELNHQHGVDRRTGYRAQQMLAVPIADEQGTLLGVLQLINSRHGGPFDALVEEGAQYIADALAIAMAAPARPAPDAQADPQQIARAIALLQHTASQCGITGLQVVTETGSRGETRFTMTGTLPSPH</sequence>
<gene>
    <name evidence="2" type="ORF">GM668_21685</name>
</gene>
<dbReference type="EMBL" id="WNLA01000017">
    <property type="protein sequence ID" value="MTW04689.1"/>
    <property type="molecule type" value="Genomic_DNA"/>
</dbReference>
<proteinExistence type="predicted"/>
<evidence type="ECO:0000313" key="3">
    <source>
        <dbReference type="Proteomes" id="UP000484015"/>
    </source>
</evidence>
<dbReference type="Pfam" id="PF01590">
    <property type="entry name" value="GAF"/>
    <property type="match status" value="1"/>
</dbReference>
<dbReference type="Proteomes" id="UP000484015">
    <property type="component" value="Unassembled WGS sequence"/>
</dbReference>
<dbReference type="Gene3D" id="3.30.450.40">
    <property type="match status" value="1"/>
</dbReference>
<evidence type="ECO:0000259" key="1">
    <source>
        <dbReference type="SMART" id="SM00065"/>
    </source>
</evidence>
<dbReference type="OrthoDB" id="343514at2"/>
<feature type="domain" description="GAF" evidence="1">
    <location>
        <begin position="47"/>
        <end position="205"/>
    </location>
</feature>
<organism evidence="2 3">
    <name type="scientific">Pseudoduganella ginsengisoli</name>
    <dbReference type="NCBI Taxonomy" id="1462440"/>
    <lineage>
        <taxon>Bacteria</taxon>
        <taxon>Pseudomonadati</taxon>
        <taxon>Pseudomonadota</taxon>
        <taxon>Betaproteobacteria</taxon>
        <taxon>Burkholderiales</taxon>
        <taxon>Oxalobacteraceae</taxon>
        <taxon>Telluria group</taxon>
        <taxon>Pseudoduganella</taxon>
    </lineage>
</organism>
<dbReference type="SMART" id="SM00065">
    <property type="entry name" value="GAF"/>
    <property type="match status" value="1"/>
</dbReference>
<protein>
    <submittedName>
        <fullName evidence="2">GAF domain-containing protein</fullName>
    </submittedName>
</protein>
<evidence type="ECO:0000313" key="2">
    <source>
        <dbReference type="EMBL" id="MTW04689.1"/>
    </source>
</evidence>
<dbReference type="InterPro" id="IPR003018">
    <property type="entry name" value="GAF"/>
</dbReference>
<accession>A0A6L6Q5D9</accession>
<keyword evidence="3" id="KW-1185">Reference proteome</keyword>
<name>A0A6L6Q5D9_9BURK</name>
<dbReference type="SUPFAM" id="SSF55781">
    <property type="entry name" value="GAF domain-like"/>
    <property type="match status" value="1"/>
</dbReference>
<reference evidence="2 3" key="1">
    <citation type="submission" date="2019-11" db="EMBL/GenBank/DDBJ databases">
        <title>Type strains purchased from KCTC, JCM and DSMZ.</title>
        <authorList>
            <person name="Lu H."/>
        </authorList>
    </citation>
    <scope>NUCLEOTIDE SEQUENCE [LARGE SCALE GENOMIC DNA]</scope>
    <source>
        <strain evidence="2 3">KCTC 42409</strain>
    </source>
</reference>